<name>A0A1G7CZY1_9ACTN</name>
<keyword evidence="3" id="KW-1185">Reference proteome</keyword>
<organism evidence="2 3">
    <name type="scientific">Glycomyces harbinensis</name>
    <dbReference type="NCBI Taxonomy" id="58114"/>
    <lineage>
        <taxon>Bacteria</taxon>
        <taxon>Bacillati</taxon>
        <taxon>Actinomycetota</taxon>
        <taxon>Actinomycetes</taxon>
        <taxon>Glycomycetales</taxon>
        <taxon>Glycomycetaceae</taxon>
        <taxon>Glycomyces</taxon>
    </lineage>
</organism>
<dbReference type="Proteomes" id="UP000198949">
    <property type="component" value="Unassembled WGS sequence"/>
</dbReference>
<reference evidence="3" key="1">
    <citation type="submission" date="2016-10" db="EMBL/GenBank/DDBJ databases">
        <authorList>
            <person name="Varghese N."/>
            <person name="Submissions S."/>
        </authorList>
    </citation>
    <scope>NUCLEOTIDE SEQUENCE [LARGE SCALE GENOMIC DNA]</scope>
    <source>
        <strain evidence="3">CGMCC 4.3516</strain>
    </source>
</reference>
<accession>A0A1G7CZY1</accession>
<dbReference type="RefSeq" id="WP_143015086.1">
    <property type="nucleotide sequence ID" value="NZ_FNAD01000022.1"/>
</dbReference>
<dbReference type="OrthoDB" id="5197328at2"/>
<evidence type="ECO:0000256" key="1">
    <source>
        <dbReference type="SAM" id="Phobius"/>
    </source>
</evidence>
<keyword evidence="1" id="KW-1133">Transmembrane helix</keyword>
<feature type="transmembrane region" description="Helical" evidence="1">
    <location>
        <begin position="25"/>
        <end position="43"/>
    </location>
</feature>
<sequence length="164" mass="16894">MSVMGRVKGGLKSAAGSTWGVTKKLLVRVAIAAAIMVVAIALARHGESVASEGAGSGASGTEARPIAAQHAILSEGWGQEQLLTCRYTVKATFGVSIFTETDMGARRLIRLHNHTGVNGACDAVEGGKTIGCGGLQWETEWIRIQSGDAVGYAPASCLAKEGVL</sequence>
<evidence type="ECO:0000313" key="3">
    <source>
        <dbReference type="Proteomes" id="UP000198949"/>
    </source>
</evidence>
<dbReference type="AlphaFoldDB" id="A0A1G7CZY1"/>
<evidence type="ECO:0000313" key="2">
    <source>
        <dbReference type="EMBL" id="SDE44819.1"/>
    </source>
</evidence>
<evidence type="ECO:0008006" key="4">
    <source>
        <dbReference type="Google" id="ProtNLM"/>
    </source>
</evidence>
<dbReference type="EMBL" id="FNAD01000022">
    <property type="protein sequence ID" value="SDE44819.1"/>
    <property type="molecule type" value="Genomic_DNA"/>
</dbReference>
<keyword evidence="1" id="KW-0812">Transmembrane</keyword>
<gene>
    <name evidence="2" type="ORF">SAMN05216270_12221</name>
</gene>
<protein>
    <recommendedName>
        <fullName evidence="4">SH3 domain-containing protein</fullName>
    </recommendedName>
</protein>
<proteinExistence type="predicted"/>
<keyword evidence="1" id="KW-0472">Membrane</keyword>